<protein>
    <recommendedName>
        <fullName evidence="3">Rab-GAP TBC domain-containing protein</fullName>
    </recommendedName>
</protein>
<evidence type="ECO:0000313" key="5">
    <source>
        <dbReference type="Proteomes" id="UP001164743"/>
    </source>
</evidence>
<organism evidence="4 5">
    <name type="scientific">Puccinia triticina</name>
    <dbReference type="NCBI Taxonomy" id="208348"/>
    <lineage>
        <taxon>Eukaryota</taxon>
        <taxon>Fungi</taxon>
        <taxon>Dikarya</taxon>
        <taxon>Basidiomycota</taxon>
        <taxon>Pucciniomycotina</taxon>
        <taxon>Pucciniomycetes</taxon>
        <taxon>Pucciniales</taxon>
        <taxon>Pucciniaceae</taxon>
        <taxon>Puccinia</taxon>
    </lineage>
</organism>
<dbReference type="InterPro" id="IPR000195">
    <property type="entry name" value="Rab-GAP-TBC_dom"/>
</dbReference>
<dbReference type="SMART" id="SM00164">
    <property type="entry name" value="TBC"/>
    <property type="match status" value="1"/>
</dbReference>
<dbReference type="PANTHER" id="PTHR20913">
    <property type="entry name" value="TBC1 DOMAIN FAMILY MEMBER 20/GTPASE"/>
    <property type="match status" value="1"/>
</dbReference>
<feature type="compositionally biased region" description="Basic and acidic residues" evidence="2">
    <location>
        <begin position="352"/>
        <end position="364"/>
    </location>
</feature>
<dbReference type="EMBL" id="CP110422">
    <property type="protein sequence ID" value="WAQ82088.1"/>
    <property type="molecule type" value="Genomic_DNA"/>
</dbReference>
<feature type="region of interest" description="Disordered" evidence="2">
    <location>
        <begin position="883"/>
        <end position="949"/>
    </location>
</feature>
<dbReference type="Gene3D" id="1.10.8.1310">
    <property type="match status" value="1"/>
</dbReference>
<keyword evidence="5" id="KW-1185">Reference proteome</keyword>
<dbReference type="Pfam" id="PF00566">
    <property type="entry name" value="RabGAP-TBC"/>
    <property type="match status" value="1"/>
</dbReference>
<evidence type="ECO:0000256" key="2">
    <source>
        <dbReference type="SAM" id="MobiDB-lite"/>
    </source>
</evidence>
<dbReference type="InterPro" id="IPR045913">
    <property type="entry name" value="TBC20/Gyp8-like"/>
</dbReference>
<dbReference type="SUPFAM" id="SSF47923">
    <property type="entry name" value="Ypt/Rab-GAP domain of gyp1p"/>
    <property type="match status" value="2"/>
</dbReference>
<feature type="domain" description="Rab-GAP TBC" evidence="3">
    <location>
        <begin position="63"/>
        <end position="296"/>
    </location>
</feature>
<reference evidence="4" key="1">
    <citation type="submission" date="2022-10" db="EMBL/GenBank/DDBJ databases">
        <title>Puccinia triticina Genome sequencing and assembly.</title>
        <authorList>
            <person name="Li C."/>
        </authorList>
    </citation>
    <scope>NUCLEOTIDE SEQUENCE</scope>
    <source>
        <strain evidence="4">Pt15</strain>
    </source>
</reference>
<feature type="compositionally biased region" description="Polar residues" evidence="2">
    <location>
        <begin position="905"/>
        <end position="932"/>
    </location>
</feature>
<feature type="compositionally biased region" description="Pro residues" evidence="2">
    <location>
        <begin position="676"/>
        <end position="686"/>
    </location>
</feature>
<accession>A0ABY7CAA0</accession>
<feature type="region of interest" description="Disordered" evidence="2">
    <location>
        <begin position="667"/>
        <end position="773"/>
    </location>
</feature>
<feature type="compositionally biased region" description="Polar residues" evidence="2">
    <location>
        <begin position="789"/>
        <end position="798"/>
    </location>
</feature>
<keyword evidence="1" id="KW-0343">GTPase activation</keyword>
<dbReference type="Gene3D" id="1.10.472.80">
    <property type="entry name" value="Ypt/Rab-GAP domain of gyp1p, domain 3"/>
    <property type="match status" value="1"/>
</dbReference>
<evidence type="ECO:0000256" key="1">
    <source>
        <dbReference type="ARBA" id="ARBA00022468"/>
    </source>
</evidence>
<feature type="region of interest" description="Disordered" evidence="2">
    <location>
        <begin position="1064"/>
        <end position="1203"/>
    </location>
</feature>
<sequence length="1222" mass="131191">MTADEQPPRAGTITAPDLALLRRLALGPGGFSQPAALLARLRQLLADSPQLEPPSTTLLEALDPAVCHRKLLWSLVLGVPLHASRKKEEEEAAGETTAEAHRDERQVELDINRSFVYYPQREHPPGFLIDAVIELRTTGQGFADISAPVKQELRATLSRVIVTILRRFPKLNYFQGYHDIVSIFLLNFLALDPDQASGALDGPARDEDLWLLEETVQKFTLHRIRDSLTSDLSPIMGYLRYTQVLLEQEDPGLAALISQSSSLPLFSLSWILTLTAHDLRSLGVVSRVFDFLLCHPPVMICYLACAICLSKTAEVAGLVREAEAEGGPVDLDLVHLRMAALPPLTMDDGDDGPGKEEADERASADVDGPAEEPRAGEQEDRGLPVDALLRSTLALYGRHRPGEARLKLATIMGPMSCIHTWPASQTGRLTDAEPGKRGPGGENERRPPPRGANPVPDPTSTLSTGPPPPPEPAQLRSPFEPKDGQQLGPSPAASPDLRTNRPSTAQGRAADDEPSDIKENLAFWSSRSAAWTPKTAATPATTFVKLIARADILALPPIVSIDFVQRFFAYHVAAALVRLFQHNNHPLPDSLLARTRRLKLRLDTPWETLQANFLKARQLFISNREAGLPPDPSLRSYVVPFADLEEIHQKAAKLREQARLEAQGHFDRLVPGRRGPAPPLIPPALLPSPATDPSRADSAAPTSHESLDGPPPTIPAPALPDDASAELGEPQHASAGPAEASSADQTPIPPVAPAALEPAPAHQAPDRSPSAPELEDADLAALAGLVGGTSANSATPLATSDPRRPSDPGGSLLPAGPAPAAPRLALDAPAPETPAGPSTAVPASCTFTRRVLHRLSIPGPAQASPLSPLQQLQLLEAQRQSLSAEISPNQESFPTAELLRRPIQPSYSGSPVGTLTTRAENYPLVSSSSTSPAVPGVHGPPEETGPPPLTELQLQARHSQELAALEQQYFRCVNQVEGQFNEYIRAQPDPLLRIRAAQLREQKLVDGKARYDQFMINTVARHRAESPSIAPVHMHHHHPLPPPPNDPSQALPNDAELEIEILSSTAPSDQPGAEAGTSGAGEPDEEASGTAVPSSSAIPGEDIAAPGHEDEAPVAAIPRALLPPPQQKETPPQADHGQPQEEPLLPPSYSGRYPPSQPPSTDPSHTTEPRHSTDPSHTTDPSHPTEPPHPTDPRRRCGPYGPDALDMEAYLAKWITIPLPRR</sequence>
<feature type="region of interest" description="Disordered" evidence="2">
    <location>
        <begin position="421"/>
        <end position="516"/>
    </location>
</feature>
<name>A0ABY7CAA0_9BASI</name>
<dbReference type="RefSeq" id="XP_053017643.1">
    <property type="nucleotide sequence ID" value="XM_053166420.1"/>
</dbReference>
<dbReference type="PANTHER" id="PTHR20913:SF7">
    <property type="entry name" value="RE60063P"/>
    <property type="match status" value="1"/>
</dbReference>
<evidence type="ECO:0000313" key="4">
    <source>
        <dbReference type="EMBL" id="WAQ82088.1"/>
    </source>
</evidence>
<proteinExistence type="predicted"/>
<evidence type="ECO:0000259" key="3">
    <source>
        <dbReference type="PROSITE" id="PS50086"/>
    </source>
</evidence>
<dbReference type="Proteomes" id="UP001164743">
    <property type="component" value="Chromosome 2A"/>
</dbReference>
<feature type="compositionally biased region" description="Low complexity" evidence="2">
    <location>
        <begin position="821"/>
        <end position="830"/>
    </location>
</feature>
<dbReference type="PROSITE" id="PS50086">
    <property type="entry name" value="TBC_RABGAP"/>
    <property type="match status" value="1"/>
</dbReference>
<feature type="compositionally biased region" description="Basic and acidic residues" evidence="2">
    <location>
        <begin position="1165"/>
        <end position="1174"/>
    </location>
</feature>
<feature type="region of interest" description="Disordered" evidence="2">
    <location>
        <begin position="344"/>
        <end position="385"/>
    </location>
</feature>
<feature type="compositionally biased region" description="Pro residues" evidence="2">
    <location>
        <begin position="709"/>
        <end position="718"/>
    </location>
</feature>
<feature type="compositionally biased region" description="Basic and acidic residues" evidence="2">
    <location>
        <begin position="371"/>
        <end position="383"/>
    </location>
</feature>
<dbReference type="GeneID" id="77807315"/>
<feature type="region of interest" description="Disordered" evidence="2">
    <location>
        <begin position="789"/>
        <end position="842"/>
    </location>
</feature>
<gene>
    <name evidence="4" type="ORF">PtA15_2A401</name>
</gene>
<dbReference type="InterPro" id="IPR035969">
    <property type="entry name" value="Rab-GAP_TBC_sf"/>
</dbReference>
<feature type="region of interest" description="Disordered" evidence="2">
    <location>
        <begin position="1032"/>
        <end position="1051"/>
    </location>
</feature>
<feature type="compositionally biased region" description="Low complexity" evidence="2">
    <location>
        <begin position="753"/>
        <end position="763"/>
    </location>
</feature>